<sequence>MSPAPHRSFPPQRLNRPGARNSRLPPDSGLGAAEPSALVCARLQHDGRSRVGMVSRRRRRGPRASGPPVPRGLPRPSGRLAKLGAGPSDAGFDQSGRGRLPSATGESGTQEDGDGSGKSRADTMVDNGLSLGVEDGCAEEMTYVEIRVRSRADMSRKNAYL</sequence>
<feature type="region of interest" description="Disordered" evidence="1">
    <location>
        <begin position="1"/>
        <end position="124"/>
    </location>
</feature>
<dbReference type="Proteomes" id="UP000481861">
    <property type="component" value="Unassembled WGS sequence"/>
</dbReference>
<keyword evidence="3" id="KW-1185">Reference proteome</keyword>
<protein>
    <submittedName>
        <fullName evidence="2">Uncharacterized protein</fullName>
    </submittedName>
</protein>
<comment type="caution">
    <text evidence="2">The sequence shown here is derived from an EMBL/GenBank/DDBJ whole genome shotgun (WGS) entry which is preliminary data.</text>
</comment>
<accession>A0A7C8MDM5</accession>
<proteinExistence type="predicted"/>
<organism evidence="2 3">
    <name type="scientific">Massariosphaeria phaeospora</name>
    <dbReference type="NCBI Taxonomy" id="100035"/>
    <lineage>
        <taxon>Eukaryota</taxon>
        <taxon>Fungi</taxon>
        <taxon>Dikarya</taxon>
        <taxon>Ascomycota</taxon>
        <taxon>Pezizomycotina</taxon>
        <taxon>Dothideomycetes</taxon>
        <taxon>Pleosporomycetidae</taxon>
        <taxon>Pleosporales</taxon>
        <taxon>Pleosporales incertae sedis</taxon>
        <taxon>Massariosphaeria</taxon>
    </lineage>
</organism>
<evidence type="ECO:0000313" key="3">
    <source>
        <dbReference type="Proteomes" id="UP000481861"/>
    </source>
</evidence>
<reference evidence="2 3" key="1">
    <citation type="submission" date="2020-01" db="EMBL/GenBank/DDBJ databases">
        <authorList>
            <consortium name="DOE Joint Genome Institute"/>
            <person name="Haridas S."/>
            <person name="Albert R."/>
            <person name="Binder M."/>
            <person name="Bloem J."/>
            <person name="Labutti K."/>
            <person name="Salamov A."/>
            <person name="Andreopoulos B."/>
            <person name="Baker S.E."/>
            <person name="Barry K."/>
            <person name="Bills G."/>
            <person name="Bluhm B.H."/>
            <person name="Cannon C."/>
            <person name="Castanera R."/>
            <person name="Culley D.E."/>
            <person name="Daum C."/>
            <person name="Ezra D."/>
            <person name="Gonzalez J.B."/>
            <person name="Henrissat B."/>
            <person name="Kuo A."/>
            <person name="Liang C."/>
            <person name="Lipzen A."/>
            <person name="Lutzoni F."/>
            <person name="Magnuson J."/>
            <person name="Mondo S."/>
            <person name="Nolan M."/>
            <person name="Ohm R."/>
            <person name="Pangilinan J."/>
            <person name="Park H.-J.H."/>
            <person name="Ramirez L."/>
            <person name="Alfaro M."/>
            <person name="Sun H."/>
            <person name="Tritt A."/>
            <person name="Yoshinaga Y."/>
            <person name="Zwiers L.-H.L."/>
            <person name="Turgeon B.G."/>
            <person name="Goodwin S.B."/>
            <person name="Spatafora J.W."/>
            <person name="Crous P.W."/>
            <person name="Grigoriev I.V."/>
        </authorList>
    </citation>
    <scope>NUCLEOTIDE SEQUENCE [LARGE SCALE GENOMIC DNA]</scope>
    <source>
        <strain evidence="2 3">CBS 611.86</strain>
    </source>
</reference>
<evidence type="ECO:0000256" key="1">
    <source>
        <dbReference type="SAM" id="MobiDB-lite"/>
    </source>
</evidence>
<dbReference type="AlphaFoldDB" id="A0A7C8MDM5"/>
<gene>
    <name evidence="2" type="ORF">BDV95DRAFT_588912</name>
</gene>
<dbReference type="EMBL" id="JAADJZ010000001">
    <property type="protein sequence ID" value="KAF2877900.1"/>
    <property type="molecule type" value="Genomic_DNA"/>
</dbReference>
<name>A0A7C8MDM5_9PLEO</name>
<evidence type="ECO:0000313" key="2">
    <source>
        <dbReference type="EMBL" id="KAF2877900.1"/>
    </source>
</evidence>